<evidence type="ECO:0000256" key="8">
    <source>
        <dbReference type="SAM" id="SignalP"/>
    </source>
</evidence>
<dbReference type="PANTHER" id="PTHR35093:SF8">
    <property type="entry name" value="OUTER MEMBRANE PROTEIN NMB0088-RELATED"/>
    <property type="match status" value="1"/>
</dbReference>
<dbReference type="PANTHER" id="PTHR35093">
    <property type="entry name" value="OUTER MEMBRANE PROTEIN NMB0088-RELATED"/>
    <property type="match status" value="1"/>
</dbReference>
<keyword evidence="4" id="KW-0812">Transmembrane</keyword>
<evidence type="ECO:0000256" key="1">
    <source>
        <dbReference type="ARBA" id="ARBA00004571"/>
    </source>
</evidence>
<dbReference type="GO" id="GO:0009279">
    <property type="term" value="C:cell outer membrane"/>
    <property type="evidence" value="ECO:0007669"/>
    <property type="project" value="UniProtKB-SubCell"/>
</dbReference>
<dbReference type="GO" id="GO:0015483">
    <property type="term" value="F:long-chain fatty acid transporting porin activity"/>
    <property type="evidence" value="ECO:0007669"/>
    <property type="project" value="TreeGrafter"/>
</dbReference>
<keyword evidence="3" id="KW-1134">Transmembrane beta strand</keyword>
<dbReference type="eggNOG" id="COG2067">
    <property type="taxonomic scope" value="Bacteria"/>
</dbReference>
<protein>
    <recommendedName>
        <fullName evidence="11">Long-chain fatty acid transporter</fullName>
    </recommendedName>
</protein>
<proteinExistence type="inferred from homology"/>
<keyword evidence="7" id="KW-0998">Cell outer membrane</keyword>
<evidence type="ECO:0000313" key="9">
    <source>
        <dbReference type="EMBL" id="ENU94370.1"/>
    </source>
</evidence>
<evidence type="ECO:0000256" key="4">
    <source>
        <dbReference type="ARBA" id="ARBA00022692"/>
    </source>
</evidence>
<evidence type="ECO:0000256" key="2">
    <source>
        <dbReference type="ARBA" id="ARBA00008163"/>
    </source>
</evidence>
<reference evidence="9 10" key="1">
    <citation type="submission" date="2013-02" db="EMBL/GenBank/DDBJ databases">
        <title>The Genome Sequence of Acinetobacter sp. NIPH 758.</title>
        <authorList>
            <consortium name="The Broad Institute Genome Sequencing Platform"/>
            <consortium name="The Broad Institute Genome Sequencing Center for Infectious Disease"/>
            <person name="Cerqueira G."/>
            <person name="Feldgarden M."/>
            <person name="Courvalin P."/>
            <person name="Perichon B."/>
            <person name="Grillot-Courvalin C."/>
            <person name="Clermont D."/>
            <person name="Rocha E."/>
            <person name="Yoon E.-J."/>
            <person name="Nemec A."/>
            <person name="Walker B."/>
            <person name="Young S.K."/>
            <person name="Zeng Q."/>
            <person name="Gargeya S."/>
            <person name="Fitzgerald M."/>
            <person name="Haas B."/>
            <person name="Abouelleil A."/>
            <person name="Alvarado L."/>
            <person name="Arachchi H.M."/>
            <person name="Berlin A.M."/>
            <person name="Chapman S.B."/>
            <person name="Dewar J."/>
            <person name="Goldberg J."/>
            <person name="Griggs A."/>
            <person name="Gujja S."/>
            <person name="Hansen M."/>
            <person name="Howarth C."/>
            <person name="Imamovic A."/>
            <person name="Larimer J."/>
            <person name="McCowan C."/>
            <person name="Murphy C."/>
            <person name="Neiman D."/>
            <person name="Pearson M."/>
            <person name="Priest M."/>
            <person name="Roberts A."/>
            <person name="Saif S."/>
            <person name="Shea T."/>
            <person name="Sisk P."/>
            <person name="Sykes S."/>
            <person name="Wortman J."/>
            <person name="Nusbaum C."/>
            <person name="Birren B."/>
        </authorList>
    </citation>
    <scope>NUCLEOTIDE SEQUENCE [LARGE SCALE GENOMIC DNA]</scope>
    <source>
        <strain evidence="9 10">NIPH 758</strain>
    </source>
</reference>
<name>N8V437_9GAMM</name>
<dbReference type="HOGENOM" id="CLU_039022_1_0_6"/>
<comment type="similarity">
    <text evidence="2">Belongs to the OmpP1/FadL family.</text>
</comment>
<dbReference type="Proteomes" id="UP000013049">
    <property type="component" value="Unassembled WGS sequence"/>
</dbReference>
<evidence type="ECO:0000256" key="5">
    <source>
        <dbReference type="ARBA" id="ARBA00022729"/>
    </source>
</evidence>
<accession>N8V437</accession>
<sequence length="457" mass="49805">MQKKILVIAISSIWTGSLNAAAFDKTGQSVAAFLQPDHYFEASLGVADTSLKGQEAGTNSGNSAISDIGHTDYRPTAALKLQLAPQFSFGLLYDQPFGSDTEYTGNNSFVATGKDMVMLPGLTTSRLANATQGNLPTGNSKSSFDIQNLSLILGYQPNKNWNFYAGPVYQTFKSEVELRGNVFSVYNGYDLHSKSVGDWGWLAGLAYQIPEKAIKASITYRSEIQHKVNAVENAPLVDMLKTQQGRDLVDQHLDYMISIGQMSLQKKAALNQIVAGLAHTQDSGTAQFKTPDSVNLEFQTGLRPGTLLFGNVRWVNWSELNFQPYRFGEISKVVGVLSTPSRPDGFSLVRFYDDQWSANLGVGQRFSPQWLGSVSVGWDSGAGDKVSTGGPVKGYYNLGLGAQYSPTAQYFISGGIKYFWLGDAKGQLGAQAGSDYYVADFKDNHSISYGLKIGYKF</sequence>
<dbReference type="SUPFAM" id="SSF56935">
    <property type="entry name" value="Porins"/>
    <property type="match status" value="1"/>
</dbReference>
<evidence type="ECO:0000256" key="3">
    <source>
        <dbReference type="ARBA" id="ARBA00022452"/>
    </source>
</evidence>
<comment type="caution">
    <text evidence="9">The sequence shown here is derived from an EMBL/GenBank/DDBJ whole genome shotgun (WGS) entry which is preliminary data.</text>
</comment>
<dbReference type="InterPro" id="IPR005017">
    <property type="entry name" value="OMPP1/FadL/TodX"/>
</dbReference>
<feature type="signal peptide" evidence="8">
    <location>
        <begin position="1"/>
        <end position="20"/>
    </location>
</feature>
<dbReference type="EMBL" id="APPC01000001">
    <property type="protein sequence ID" value="ENU94370.1"/>
    <property type="molecule type" value="Genomic_DNA"/>
</dbReference>
<dbReference type="Gene3D" id="2.40.160.60">
    <property type="entry name" value="Outer membrane protein transport protein (OMPP1/FadL/TodX)"/>
    <property type="match status" value="1"/>
</dbReference>
<dbReference type="PATRIC" id="fig|1217712.3.peg.260"/>
<evidence type="ECO:0000256" key="6">
    <source>
        <dbReference type="ARBA" id="ARBA00023136"/>
    </source>
</evidence>
<dbReference type="Pfam" id="PF03349">
    <property type="entry name" value="Toluene_X"/>
    <property type="match status" value="1"/>
</dbReference>
<evidence type="ECO:0000256" key="7">
    <source>
        <dbReference type="ARBA" id="ARBA00023237"/>
    </source>
</evidence>
<evidence type="ECO:0008006" key="11">
    <source>
        <dbReference type="Google" id="ProtNLM"/>
    </source>
</evidence>
<dbReference type="AlphaFoldDB" id="N8V437"/>
<gene>
    <name evidence="9" type="ORF">F971_00271</name>
</gene>
<comment type="subcellular location">
    <subcellularLocation>
        <location evidence="1">Cell outer membrane</location>
        <topology evidence="1">Multi-pass membrane protein</topology>
    </subcellularLocation>
</comment>
<evidence type="ECO:0000313" key="10">
    <source>
        <dbReference type="Proteomes" id="UP000013049"/>
    </source>
</evidence>
<keyword evidence="6" id="KW-0472">Membrane</keyword>
<keyword evidence="5 8" id="KW-0732">Signal</keyword>
<feature type="chain" id="PRO_5004134241" description="Long-chain fatty acid transporter" evidence="8">
    <location>
        <begin position="21"/>
        <end position="457"/>
    </location>
</feature>
<dbReference type="RefSeq" id="WP_004770575.1">
    <property type="nucleotide sequence ID" value="NZ_KB849356.1"/>
</dbReference>
<organism evidence="9 10">
    <name type="scientific">Acinetobacter vivianii</name>
    <dbReference type="NCBI Taxonomy" id="1776742"/>
    <lineage>
        <taxon>Bacteria</taxon>
        <taxon>Pseudomonadati</taxon>
        <taxon>Pseudomonadota</taxon>
        <taxon>Gammaproteobacteria</taxon>
        <taxon>Moraxellales</taxon>
        <taxon>Moraxellaceae</taxon>
        <taxon>Acinetobacter</taxon>
    </lineage>
</organism>